<feature type="transmembrane region" description="Helical" evidence="2">
    <location>
        <begin position="18"/>
        <end position="39"/>
    </location>
</feature>
<dbReference type="Proteomes" id="UP000035088">
    <property type="component" value="Unassembled WGS sequence"/>
</dbReference>
<evidence type="ECO:0000256" key="2">
    <source>
        <dbReference type="SAM" id="Phobius"/>
    </source>
</evidence>
<reference evidence="3 4" key="1">
    <citation type="submission" date="2011-11" db="EMBL/GenBank/DDBJ databases">
        <title>Whole genome shotgun sequence of Gordonia araii NBRC 100433.</title>
        <authorList>
            <person name="Yoshida Y."/>
            <person name="Hosoyama A."/>
            <person name="Tsuchikane K."/>
            <person name="Katsumata H."/>
            <person name="Yamazaki S."/>
            <person name="Fujita N."/>
        </authorList>
    </citation>
    <scope>NUCLEOTIDE SEQUENCE [LARGE SCALE GENOMIC DNA]</scope>
    <source>
        <strain evidence="3 4">NBRC 100433</strain>
    </source>
</reference>
<gene>
    <name evidence="3" type="ORF">GOARA_045_00620</name>
</gene>
<dbReference type="STRING" id="1073574.GOARA_045_00620"/>
<feature type="compositionally biased region" description="Polar residues" evidence="1">
    <location>
        <begin position="210"/>
        <end position="220"/>
    </location>
</feature>
<keyword evidence="4" id="KW-1185">Reference proteome</keyword>
<feature type="region of interest" description="Disordered" evidence="1">
    <location>
        <begin position="42"/>
        <end position="116"/>
    </location>
</feature>
<sequence>MIEPQGPLPPEIYWRRRIVAGVGALAFVGLVVALIISALPSSPDDQQVAATSSAPAPEPKEPPAQPGENNQAGGQQQNNPDNNQAAPQGGDPAPQQQQPGEAAPAPQGPVQPTDAAAGVPAQNLCTDQSLSVVLYTDKSTYKVGDQPVFTIAVTNGGLTECTRDIGKAAQNVVVRSLDGTRTLWTARDCSPLRTVRNVAFQPGQQERDTVTWSGTTSTPGCKTPREPIPPGAYRAIGKIGERESAPITFNVVAPAQQP</sequence>
<keyword evidence="2" id="KW-0472">Membrane</keyword>
<keyword evidence="2" id="KW-0812">Transmembrane</keyword>
<dbReference type="AlphaFoldDB" id="G7H1I3"/>
<accession>G7H1I3</accession>
<dbReference type="OrthoDB" id="5189092at2"/>
<feature type="region of interest" description="Disordered" evidence="1">
    <location>
        <begin position="204"/>
        <end position="230"/>
    </location>
</feature>
<dbReference type="RefSeq" id="WP_007321783.1">
    <property type="nucleotide sequence ID" value="NZ_BAEE01000045.1"/>
</dbReference>
<evidence type="ECO:0000313" key="3">
    <source>
        <dbReference type="EMBL" id="GAB09708.1"/>
    </source>
</evidence>
<dbReference type="EMBL" id="BAEE01000045">
    <property type="protein sequence ID" value="GAB09708.1"/>
    <property type="molecule type" value="Genomic_DNA"/>
</dbReference>
<proteinExistence type="predicted"/>
<keyword evidence="2" id="KW-1133">Transmembrane helix</keyword>
<organism evidence="3 4">
    <name type="scientific">Gordonia araii NBRC 100433</name>
    <dbReference type="NCBI Taxonomy" id="1073574"/>
    <lineage>
        <taxon>Bacteria</taxon>
        <taxon>Bacillati</taxon>
        <taxon>Actinomycetota</taxon>
        <taxon>Actinomycetes</taxon>
        <taxon>Mycobacteriales</taxon>
        <taxon>Gordoniaceae</taxon>
        <taxon>Gordonia</taxon>
    </lineage>
</organism>
<comment type="caution">
    <text evidence="3">The sequence shown here is derived from an EMBL/GenBank/DDBJ whole genome shotgun (WGS) entry which is preliminary data.</text>
</comment>
<protein>
    <submittedName>
        <fullName evidence="3">Uncharacterized protein</fullName>
    </submittedName>
</protein>
<evidence type="ECO:0000256" key="1">
    <source>
        <dbReference type="SAM" id="MobiDB-lite"/>
    </source>
</evidence>
<feature type="compositionally biased region" description="Low complexity" evidence="1">
    <location>
        <begin position="66"/>
        <end position="112"/>
    </location>
</feature>
<name>G7H1I3_9ACTN</name>
<evidence type="ECO:0000313" key="4">
    <source>
        <dbReference type="Proteomes" id="UP000035088"/>
    </source>
</evidence>